<evidence type="ECO:0000256" key="2">
    <source>
        <dbReference type="SAM" id="Phobius"/>
    </source>
</evidence>
<dbReference type="OrthoDB" id="1143801at2"/>
<sequence>MKDDIEQIFNGLKGDFDIESPRTGHEKRFINKLQQQEQDTPKKITFLWKPFVSIAAIIAIVFTLGILNTTTHETASLANVSPEMAQAESFFTSTITAELKKLNQAKNPETKLVIKDAMLQLNKLEHEYEKLKTDLVKSGQDQRVIYAMISNFQSRIDILQNTLKQIDLQNQLKNTDYDTNNTF</sequence>
<keyword evidence="4" id="KW-1185">Reference proteome</keyword>
<gene>
    <name evidence="3" type="ORF">EJA19_12045</name>
</gene>
<evidence type="ECO:0008006" key="5">
    <source>
        <dbReference type="Google" id="ProtNLM"/>
    </source>
</evidence>
<feature type="coiled-coil region" evidence="1">
    <location>
        <begin position="114"/>
        <end position="169"/>
    </location>
</feature>
<protein>
    <recommendedName>
        <fullName evidence="5">DUF4179 domain-containing protein</fullName>
    </recommendedName>
</protein>
<keyword evidence="2" id="KW-0472">Membrane</keyword>
<keyword evidence="2" id="KW-0812">Transmembrane</keyword>
<evidence type="ECO:0000256" key="1">
    <source>
        <dbReference type="SAM" id="Coils"/>
    </source>
</evidence>
<keyword evidence="2" id="KW-1133">Transmembrane helix</keyword>
<proteinExistence type="predicted"/>
<dbReference type="Proteomes" id="UP000270620">
    <property type="component" value="Unassembled WGS sequence"/>
</dbReference>
<evidence type="ECO:0000313" key="3">
    <source>
        <dbReference type="EMBL" id="RSK38223.1"/>
    </source>
</evidence>
<dbReference type="EMBL" id="RWBG01000006">
    <property type="protein sequence ID" value="RSK38223.1"/>
    <property type="molecule type" value="Genomic_DNA"/>
</dbReference>
<keyword evidence="1" id="KW-0175">Coiled coil</keyword>
<reference evidence="3 4" key="1">
    <citation type="submission" date="2018-12" db="EMBL/GenBank/DDBJ databases">
        <title>Mangrovimonas spongiae sp. nov., a novel member of the genus Mangrovimonas isolated from marine sponge.</title>
        <authorList>
            <person name="Zhuang L."/>
            <person name="Luo L."/>
        </authorList>
    </citation>
    <scope>NUCLEOTIDE SEQUENCE [LARGE SCALE GENOMIC DNA]</scope>
    <source>
        <strain evidence="3 4">HN-E26</strain>
    </source>
</reference>
<dbReference type="AlphaFoldDB" id="A0A428JVN9"/>
<comment type="caution">
    <text evidence="3">The sequence shown here is derived from an EMBL/GenBank/DDBJ whole genome shotgun (WGS) entry which is preliminary data.</text>
</comment>
<organism evidence="3 4">
    <name type="scientific">Mangrovimonas spongiae</name>
    <dbReference type="NCBI Taxonomy" id="2494697"/>
    <lineage>
        <taxon>Bacteria</taxon>
        <taxon>Pseudomonadati</taxon>
        <taxon>Bacteroidota</taxon>
        <taxon>Flavobacteriia</taxon>
        <taxon>Flavobacteriales</taxon>
        <taxon>Flavobacteriaceae</taxon>
        <taxon>Mangrovimonas</taxon>
    </lineage>
</organism>
<name>A0A428JVN9_9FLAO</name>
<feature type="transmembrane region" description="Helical" evidence="2">
    <location>
        <begin position="46"/>
        <end position="67"/>
    </location>
</feature>
<accession>A0A428JVN9</accession>
<dbReference type="RefSeq" id="WP_125468631.1">
    <property type="nucleotide sequence ID" value="NZ_RWBG01000006.1"/>
</dbReference>
<evidence type="ECO:0000313" key="4">
    <source>
        <dbReference type="Proteomes" id="UP000270620"/>
    </source>
</evidence>